<dbReference type="RefSeq" id="WP_145194194.1">
    <property type="nucleotide sequence ID" value="NZ_CP036434.1"/>
</dbReference>
<feature type="domain" description="Protein kinase" evidence="3">
    <location>
        <begin position="1"/>
        <end position="95"/>
    </location>
</feature>
<dbReference type="InterPro" id="IPR053137">
    <property type="entry name" value="NLR-like"/>
</dbReference>
<reference evidence="4 5" key="1">
    <citation type="submission" date="2019-02" db="EMBL/GenBank/DDBJ databases">
        <title>Deep-cultivation of Planctomycetes and their phenomic and genomic characterization uncovers novel biology.</title>
        <authorList>
            <person name="Wiegand S."/>
            <person name="Jogler M."/>
            <person name="Boedeker C."/>
            <person name="Pinto D."/>
            <person name="Vollmers J."/>
            <person name="Rivas-Marin E."/>
            <person name="Kohn T."/>
            <person name="Peeters S.H."/>
            <person name="Heuer A."/>
            <person name="Rast P."/>
            <person name="Oberbeckmann S."/>
            <person name="Bunk B."/>
            <person name="Jeske O."/>
            <person name="Meyerdierks A."/>
            <person name="Storesund J.E."/>
            <person name="Kallscheuer N."/>
            <person name="Luecker S."/>
            <person name="Lage O.M."/>
            <person name="Pohl T."/>
            <person name="Merkel B.J."/>
            <person name="Hornburger P."/>
            <person name="Mueller R.-W."/>
            <person name="Bruemmer F."/>
            <person name="Labrenz M."/>
            <person name="Spormann A.M."/>
            <person name="Op den Camp H."/>
            <person name="Overmann J."/>
            <person name="Amann R."/>
            <person name="Jetten M.S.M."/>
            <person name="Mascher T."/>
            <person name="Medema M.H."/>
            <person name="Devos D.P."/>
            <person name="Kaster A.-K."/>
            <person name="Ovreas L."/>
            <person name="Rohde M."/>
            <person name="Galperin M.Y."/>
            <person name="Jogler C."/>
        </authorList>
    </citation>
    <scope>NUCLEOTIDE SEQUENCE [LARGE SCALE GENOMIC DNA]</scope>
    <source>
        <strain evidence="4 5">Poly30</strain>
    </source>
</reference>
<dbReference type="OrthoDB" id="6111975at2"/>
<keyword evidence="4" id="KW-0418">Kinase</keyword>
<dbReference type="InterPro" id="IPR019734">
    <property type="entry name" value="TPR_rpt"/>
</dbReference>
<evidence type="ECO:0000313" key="5">
    <source>
        <dbReference type="Proteomes" id="UP000320390"/>
    </source>
</evidence>
<keyword evidence="1" id="KW-0175">Coiled coil</keyword>
<dbReference type="InterPro" id="IPR011009">
    <property type="entry name" value="Kinase-like_dom_sf"/>
</dbReference>
<organism evidence="4 5">
    <name type="scientific">Saltatorellus ferox</name>
    <dbReference type="NCBI Taxonomy" id="2528018"/>
    <lineage>
        <taxon>Bacteria</taxon>
        <taxon>Pseudomonadati</taxon>
        <taxon>Planctomycetota</taxon>
        <taxon>Planctomycetia</taxon>
        <taxon>Planctomycetia incertae sedis</taxon>
        <taxon>Saltatorellus</taxon>
    </lineage>
</organism>
<keyword evidence="2" id="KW-0812">Transmembrane</keyword>
<evidence type="ECO:0000313" key="4">
    <source>
        <dbReference type="EMBL" id="QDV04748.1"/>
    </source>
</evidence>
<evidence type="ECO:0000256" key="2">
    <source>
        <dbReference type="SAM" id="Phobius"/>
    </source>
</evidence>
<dbReference type="SUPFAM" id="SSF56112">
    <property type="entry name" value="Protein kinase-like (PK-like)"/>
    <property type="match status" value="1"/>
</dbReference>
<accession>A0A518EKY3</accession>
<dbReference type="SMART" id="SM00028">
    <property type="entry name" value="TPR"/>
    <property type="match status" value="4"/>
</dbReference>
<name>A0A518EKY3_9BACT</name>
<dbReference type="EC" id="2.7.10.2" evidence="4"/>
<dbReference type="InterPro" id="IPR011990">
    <property type="entry name" value="TPR-like_helical_dom_sf"/>
</dbReference>
<feature type="coiled-coil region" evidence="1">
    <location>
        <begin position="232"/>
        <end position="259"/>
    </location>
</feature>
<dbReference type="PANTHER" id="PTHR46082:SF6">
    <property type="entry name" value="AAA+ ATPASE DOMAIN-CONTAINING PROTEIN-RELATED"/>
    <property type="match status" value="1"/>
</dbReference>
<keyword evidence="2" id="KW-1133">Transmembrane helix</keyword>
<dbReference type="GO" id="GO:0005524">
    <property type="term" value="F:ATP binding"/>
    <property type="evidence" value="ECO:0007669"/>
    <property type="project" value="InterPro"/>
</dbReference>
<keyword evidence="5" id="KW-1185">Reference proteome</keyword>
<evidence type="ECO:0000259" key="3">
    <source>
        <dbReference type="PROSITE" id="PS50011"/>
    </source>
</evidence>
<keyword evidence="4" id="KW-0808">Transferase</keyword>
<dbReference type="EMBL" id="CP036434">
    <property type="protein sequence ID" value="QDV04748.1"/>
    <property type="molecule type" value="Genomic_DNA"/>
</dbReference>
<dbReference type="AlphaFoldDB" id="A0A518EKY3"/>
<dbReference type="PROSITE" id="PS50011">
    <property type="entry name" value="PROTEIN_KINASE_DOM"/>
    <property type="match status" value="1"/>
</dbReference>
<dbReference type="Proteomes" id="UP000320390">
    <property type="component" value="Chromosome"/>
</dbReference>
<dbReference type="InterPro" id="IPR000719">
    <property type="entry name" value="Prot_kinase_dom"/>
</dbReference>
<dbReference type="Pfam" id="PF13424">
    <property type="entry name" value="TPR_12"/>
    <property type="match status" value="1"/>
</dbReference>
<keyword evidence="2" id="KW-0472">Membrane</keyword>
<dbReference type="GO" id="GO:0004715">
    <property type="term" value="F:non-membrane spanning protein tyrosine kinase activity"/>
    <property type="evidence" value="ECO:0007669"/>
    <property type="project" value="UniProtKB-EC"/>
</dbReference>
<sequence>MAPEQLETGAHDARSEVYALGATLFELLTLQPPFRGENRSATEQLIRRGQLVSPRKLNPSITRDVEAIVRKAMATDPTRRYVDCAAFASDLQNALDRRPVSARPDGALYRLRCWARRQPTLALVSGAAALLAIGAPAAIMVQQKRHADDMTRAFEEERAARLAAEDMSDFMIDVLESADPNVAKPTPAVEQILARSVKSLDQRLLQWPERRAEAQRVLGRIYGTLGLYTEGASLLSESVAALEDQLARAEATEGKEDRRKAVLARLVESRSAYARVLELGGDNVSSYREREKLAAEMAAQWPPNHWRTLRARANYLRLASGLPDTAFENAPRPTTAEVQEALRAAARALDKSDDARPEIIAATQGWLGTLLVQESQPLPPADRAPLLAEARTAMEKSLAAFEKTNDPGSLDEATARNAYGLILKHQGDLEGCESQYRAAYTIFEDRLGPDNPSLGVASLNMAGLLEARGNADEAITMCERACEIFSAVYEPDHPFSVHAIGNLAGTRYRAGQHEGLIELYDDVIARQIAAYPESHPFPPASYEQRGMLRLAKGDLEGARADLTEALRRYRLQPRATEDSAPVVRTRTKLESF</sequence>
<evidence type="ECO:0000256" key="1">
    <source>
        <dbReference type="SAM" id="Coils"/>
    </source>
</evidence>
<protein>
    <submittedName>
        <fullName evidence="4">Tyrosine-protein kinase MasK</fullName>
        <ecNumber evidence="4">2.7.10.2</ecNumber>
    </submittedName>
</protein>
<proteinExistence type="predicted"/>
<dbReference type="Gene3D" id="1.10.510.10">
    <property type="entry name" value="Transferase(Phosphotransferase) domain 1"/>
    <property type="match status" value="1"/>
</dbReference>
<feature type="transmembrane region" description="Helical" evidence="2">
    <location>
        <begin position="120"/>
        <end position="141"/>
    </location>
</feature>
<dbReference type="SUPFAM" id="SSF48452">
    <property type="entry name" value="TPR-like"/>
    <property type="match status" value="2"/>
</dbReference>
<dbReference type="Gene3D" id="1.25.40.10">
    <property type="entry name" value="Tetratricopeptide repeat domain"/>
    <property type="match status" value="1"/>
</dbReference>
<dbReference type="PANTHER" id="PTHR46082">
    <property type="entry name" value="ATP/GTP-BINDING PROTEIN-RELATED"/>
    <property type="match status" value="1"/>
</dbReference>
<gene>
    <name evidence="4" type="primary">masK</name>
    <name evidence="4" type="ORF">Poly30_02410</name>
</gene>